<dbReference type="SUPFAM" id="SSF55729">
    <property type="entry name" value="Acyl-CoA N-acyltransferases (Nat)"/>
    <property type="match status" value="1"/>
</dbReference>
<feature type="domain" description="N-acetyltransferase" evidence="4">
    <location>
        <begin position="34"/>
        <end position="221"/>
    </location>
</feature>
<evidence type="ECO:0000313" key="5">
    <source>
        <dbReference type="EMBL" id="ORZ38933.1"/>
    </source>
</evidence>
<sequence length="240" mass="27161">MNESRLSKVPPQAFANHPTIMSTAAAAKPLLPTPTIRPIVEADLPAIWQMIYELAEYEKMPDQVVCTVDDLRASLFPSDADVLSGKAVKSARAVVLERELADGEVPPASLKLPLSAVHPTRLYLGFCLYFFNYSTWQGQHNVWVEDLCIREPYRAFGYGSILLQSVIRHALVHHKAKRVEWWVLDWNEPAIQFYKGKVGAKPQDEWTVYRVDGERLERYREYQPPAGTVAELELAVAGKQ</sequence>
<comment type="similarity">
    <text evidence="1">Belongs to the acetyltransferase family.</text>
</comment>
<accession>A0A1Y2HYX6</accession>
<organism evidence="5 6">
    <name type="scientific">Catenaria anguillulae PL171</name>
    <dbReference type="NCBI Taxonomy" id="765915"/>
    <lineage>
        <taxon>Eukaryota</taxon>
        <taxon>Fungi</taxon>
        <taxon>Fungi incertae sedis</taxon>
        <taxon>Blastocladiomycota</taxon>
        <taxon>Blastocladiomycetes</taxon>
        <taxon>Blastocladiales</taxon>
        <taxon>Catenariaceae</taxon>
        <taxon>Catenaria</taxon>
    </lineage>
</organism>
<dbReference type="FunFam" id="3.40.630.30:FF:000064">
    <property type="entry name" value="GNAT family acetyltransferase"/>
    <property type="match status" value="1"/>
</dbReference>
<evidence type="ECO:0000313" key="6">
    <source>
        <dbReference type="Proteomes" id="UP000193411"/>
    </source>
</evidence>
<dbReference type="EMBL" id="MCFL01000007">
    <property type="protein sequence ID" value="ORZ38933.1"/>
    <property type="molecule type" value="Genomic_DNA"/>
</dbReference>
<dbReference type="PANTHER" id="PTHR10545:SF29">
    <property type="entry name" value="GH14572P-RELATED"/>
    <property type="match status" value="1"/>
</dbReference>
<dbReference type="Pfam" id="PF00583">
    <property type="entry name" value="Acetyltransf_1"/>
    <property type="match status" value="1"/>
</dbReference>
<dbReference type="OrthoDB" id="7305308at2759"/>
<proteinExistence type="inferred from homology"/>
<dbReference type="STRING" id="765915.A0A1Y2HYX6"/>
<dbReference type="PROSITE" id="PS51186">
    <property type="entry name" value="GNAT"/>
    <property type="match status" value="1"/>
</dbReference>
<dbReference type="PANTHER" id="PTHR10545">
    <property type="entry name" value="DIAMINE N-ACETYLTRANSFERASE"/>
    <property type="match status" value="1"/>
</dbReference>
<dbReference type="AlphaFoldDB" id="A0A1Y2HYX6"/>
<dbReference type="InterPro" id="IPR051016">
    <property type="entry name" value="Diverse_Substrate_AcTransf"/>
</dbReference>
<dbReference type="Proteomes" id="UP000193411">
    <property type="component" value="Unassembled WGS sequence"/>
</dbReference>
<protein>
    <submittedName>
        <fullName evidence="5">Acyl-CoA N-acyltransferase</fullName>
    </submittedName>
</protein>
<dbReference type="InterPro" id="IPR016181">
    <property type="entry name" value="Acyl_CoA_acyltransferase"/>
</dbReference>
<evidence type="ECO:0000256" key="2">
    <source>
        <dbReference type="ARBA" id="ARBA00022679"/>
    </source>
</evidence>
<keyword evidence="6" id="KW-1185">Reference proteome</keyword>
<keyword evidence="2 5" id="KW-0808">Transferase</keyword>
<dbReference type="InterPro" id="IPR000182">
    <property type="entry name" value="GNAT_dom"/>
</dbReference>
<keyword evidence="3 5" id="KW-0012">Acyltransferase</keyword>
<dbReference type="CDD" id="cd04301">
    <property type="entry name" value="NAT_SF"/>
    <property type="match status" value="1"/>
</dbReference>
<evidence type="ECO:0000256" key="3">
    <source>
        <dbReference type="ARBA" id="ARBA00023315"/>
    </source>
</evidence>
<dbReference type="Gene3D" id="3.40.630.30">
    <property type="match status" value="1"/>
</dbReference>
<name>A0A1Y2HYX6_9FUNG</name>
<gene>
    <name evidence="5" type="ORF">BCR44DRAFT_1428091</name>
</gene>
<dbReference type="GO" id="GO:0008080">
    <property type="term" value="F:N-acetyltransferase activity"/>
    <property type="evidence" value="ECO:0007669"/>
    <property type="project" value="TreeGrafter"/>
</dbReference>
<comment type="caution">
    <text evidence="5">The sequence shown here is derived from an EMBL/GenBank/DDBJ whole genome shotgun (WGS) entry which is preliminary data.</text>
</comment>
<reference evidence="5 6" key="1">
    <citation type="submission" date="2016-07" db="EMBL/GenBank/DDBJ databases">
        <title>Pervasive Adenine N6-methylation of Active Genes in Fungi.</title>
        <authorList>
            <consortium name="DOE Joint Genome Institute"/>
            <person name="Mondo S.J."/>
            <person name="Dannebaum R.O."/>
            <person name="Kuo R.C."/>
            <person name="Labutti K."/>
            <person name="Haridas S."/>
            <person name="Kuo A."/>
            <person name="Salamov A."/>
            <person name="Ahrendt S.R."/>
            <person name="Lipzen A."/>
            <person name="Sullivan W."/>
            <person name="Andreopoulos W.B."/>
            <person name="Clum A."/>
            <person name="Lindquist E."/>
            <person name="Daum C."/>
            <person name="Ramamoorthy G.K."/>
            <person name="Gryganskyi A."/>
            <person name="Culley D."/>
            <person name="Magnuson J.K."/>
            <person name="James T.Y."/>
            <person name="O'Malley M.A."/>
            <person name="Stajich J.E."/>
            <person name="Spatafora J.W."/>
            <person name="Visel A."/>
            <person name="Grigoriev I.V."/>
        </authorList>
    </citation>
    <scope>NUCLEOTIDE SEQUENCE [LARGE SCALE GENOMIC DNA]</scope>
    <source>
        <strain evidence="5 6">PL171</strain>
    </source>
</reference>
<evidence type="ECO:0000256" key="1">
    <source>
        <dbReference type="ARBA" id="ARBA00008694"/>
    </source>
</evidence>
<evidence type="ECO:0000259" key="4">
    <source>
        <dbReference type="PROSITE" id="PS51186"/>
    </source>
</evidence>